<sequence length="112" mass="12665">PLYIQGLGPSELLPENHNPRGWSGYRFGNKLIFGSLELRQAVGPLSFNLISDYGNAWSSNIEKEKMVITVGYELRFALGPFVFSGGDAQPIDDWENEKKPVRYFRLALTNPF</sequence>
<dbReference type="Gene3D" id="2.40.160.50">
    <property type="entry name" value="membrane protein fhac: a member of the omp85/tpsb transporter family"/>
    <property type="match status" value="1"/>
</dbReference>
<accession>A0A381WFF3</accession>
<feature type="non-terminal residue" evidence="1">
    <location>
        <position position="1"/>
    </location>
</feature>
<reference evidence="1" key="1">
    <citation type="submission" date="2018-05" db="EMBL/GenBank/DDBJ databases">
        <authorList>
            <person name="Lanie J.A."/>
            <person name="Ng W.-L."/>
            <person name="Kazmierczak K.M."/>
            <person name="Andrzejewski T.M."/>
            <person name="Davidsen T.M."/>
            <person name="Wayne K.J."/>
            <person name="Tettelin H."/>
            <person name="Glass J.I."/>
            <person name="Rusch D."/>
            <person name="Podicherti R."/>
            <person name="Tsui H.-C.T."/>
            <person name="Winkler M.E."/>
        </authorList>
    </citation>
    <scope>NUCLEOTIDE SEQUENCE</scope>
</reference>
<protein>
    <recommendedName>
        <fullName evidence="2">Bacterial surface antigen (D15) domain-containing protein</fullName>
    </recommendedName>
</protein>
<gene>
    <name evidence="1" type="ORF">METZ01_LOCUS103517</name>
</gene>
<dbReference type="EMBL" id="UINC01011483">
    <property type="protein sequence ID" value="SVA50663.1"/>
    <property type="molecule type" value="Genomic_DNA"/>
</dbReference>
<proteinExistence type="predicted"/>
<evidence type="ECO:0008006" key="2">
    <source>
        <dbReference type="Google" id="ProtNLM"/>
    </source>
</evidence>
<organism evidence="1">
    <name type="scientific">marine metagenome</name>
    <dbReference type="NCBI Taxonomy" id="408172"/>
    <lineage>
        <taxon>unclassified sequences</taxon>
        <taxon>metagenomes</taxon>
        <taxon>ecological metagenomes</taxon>
    </lineage>
</organism>
<dbReference type="AlphaFoldDB" id="A0A381WFF3"/>
<evidence type="ECO:0000313" key="1">
    <source>
        <dbReference type="EMBL" id="SVA50663.1"/>
    </source>
</evidence>
<name>A0A381WFF3_9ZZZZ</name>